<evidence type="ECO:0000256" key="1">
    <source>
        <dbReference type="SAM" id="MobiDB-lite"/>
    </source>
</evidence>
<protein>
    <submittedName>
        <fullName evidence="3">Alpha/beta fold hydrolase</fullName>
    </submittedName>
</protein>
<comment type="caution">
    <text evidence="3">The sequence shown here is derived from an EMBL/GenBank/DDBJ whole genome shotgun (WGS) entry which is preliminary data.</text>
</comment>
<dbReference type="InterPro" id="IPR029058">
    <property type="entry name" value="AB_hydrolase_fold"/>
</dbReference>
<dbReference type="AlphaFoldDB" id="A0A3A1TX14"/>
<evidence type="ECO:0000313" key="3">
    <source>
        <dbReference type="EMBL" id="RIX28320.1"/>
    </source>
</evidence>
<reference evidence="4" key="1">
    <citation type="submission" date="2018-09" db="EMBL/GenBank/DDBJ databases">
        <authorList>
            <person name="Kim I."/>
        </authorList>
    </citation>
    <scope>NUCLEOTIDE SEQUENCE [LARGE SCALE GENOMIC DNA]</scope>
    <source>
        <strain evidence="4">DD4a</strain>
    </source>
</reference>
<keyword evidence="3" id="KW-0378">Hydrolase</keyword>
<keyword evidence="4" id="KW-1185">Reference proteome</keyword>
<sequence length="364" mass="38569">MRDVIGYGSRAAHPAVRRRCGRSWSPRAASEERTGAAASGSRLRARRAPRGPLRAPRSGGGRSRFGTDRAPGPGADGPPVGASQNWCVPIRLPRRALAAIGALLVTAAMAGCAASSTEVPGARPVVAATPVAEPADLRAAGARLVDDARSASLVIVPKRPNGGLVVFLHGWGQTRWSLLSRREEAGVAHAVSEAGFTILAADGLGKAWGDPASLDDYQDLITRTKSTYRLRDVFLMGESMGGLATMQLARRLPDVRAATAWFPVCDLRTMHQPRFQESIRDAWRGRSRAAVSPVRVGDTPLLVWASPADTVVNATTNAAVCVAEAKAAGADVTYFRTTGEHGDPSNYQPTTVVTFFEKYRTPGA</sequence>
<dbReference type="Pfam" id="PF12146">
    <property type="entry name" value="Hydrolase_4"/>
    <property type="match status" value="1"/>
</dbReference>
<name>A0A3A1TX14_9MICO</name>
<dbReference type="Gene3D" id="3.40.50.1820">
    <property type="entry name" value="alpha/beta hydrolase"/>
    <property type="match status" value="1"/>
</dbReference>
<feature type="compositionally biased region" description="Low complexity" evidence="1">
    <location>
        <begin position="70"/>
        <end position="81"/>
    </location>
</feature>
<organism evidence="3 4">
    <name type="scientific">Amnibacterium setariae</name>
    <dbReference type="NCBI Taxonomy" id="2306585"/>
    <lineage>
        <taxon>Bacteria</taxon>
        <taxon>Bacillati</taxon>
        <taxon>Actinomycetota</taxon>
        <taxon>Actinomycetes</taxon>
        <taxon>Micrococcales</taxon>
        <taxon>Microbacteriaceae</taxon>
        <taxon>Amnibacterium</taxon>
    </lineage>
</organism>
<dbReference type="Proteomes" id="UP000265742">
    <property type="component" value="Unassembled WGS sequence"/>
</dbReference>
<evidence type="ECO:0000259" key="2">
    <source>
        <dbReference type="Pfam" id="PF12146"/>
    </source>
</evidence>
<proteinExistence type="predicted"/>
<dbReference type="GO" id="GO:0016787">
    <property type="term" value="F:hydrolase activity"/>
    <property type="evidence" value="ECO:0007669"/>
    <property type="project" value="UniProtKB-KW"/>
</dbReference>
<gene>
    <name evidence="3" type="ORF">D1781_12800</name>
</gene>
<accession>A0A3A1TX14</accession>
<dbReference type="SUPFAM" id="SSF53474">
    <property type="entry name" value="alpha/beta-Hydrolases"/>
    <property type="match status" value="1"/>
</dbReference>
<evidence type="ECO:0000313" key="4">
    <source>
        <dbReference type="Proteomes" id="UP000265742"/>
    </source>
</evidence>
<feature type="region of interest" description="Disordered" evidence="1">
    <location>
        <begin position="1"/>
        <end position="81"/>
    </location>
</feature>
<dbReference type="InterPro" id="IPR022742">
    <property type="entry name" value="Hydrolase_4"/>
</dbReference>
<feature type="domain" description="Serine aminopeptidase S33" evidence="2">
    <location>
        <begin position="163"/>
        <end position="276"/>
    </location>
</feature>
<dbReference type="EMBL" id="QXTG01000002">
    <property type="protein sequence ID" value="RIX28320.1"/>
    <property type="molecule type" value="Genomic_DNA"/>
</dbReference>